<accession>D9PKX2</accession>
<keyword evidence="5" id="KW-0378">Hydrolase</keyword>
<evidence type="ECO:0000256" key="2">
    <source>
        <dbReference type="ARBA" id="ARBA00022649"/>
    </source>
</evidence>
<name>D9PKX2_9ZZZZ</name>
<sequence>MKGEKDLHVFLQHILDSIAEIEKNTDNITKEEFLKLTTIQDAVVRRLEIIGESVKNLPES</sequence>
<reference evidence="6" key="1">
    <citation type="submission" date="2010-07" db="EMBL/GenBank/DDBJ databases">
        <authorList>
            <consortium name="CONSOLIDER consortium CSD2007-00005"/>
            <person name="Guazzaroni M.-E."/>
            <person name="Richter M."/>
            <person name="Garcia-Salamanca A."/>
            <person name="Yarza P."/>
            <person name="Ferrer M."/>
        </authorList>
    </citation>
    <scope>NUCLEOTIDE SEQUENCE</scope>
</reference>
<dbReference type="InterPro" id="IPR051813">
    <property type="entry name" value="HepT_RNase_toxin"/>
</dbReference>
<evidence type="ECO:0000313" key="6">
    <source>
        <dbReference type="EMBL" id="EFK95801.1"/>
    </source>
</evidence>
<dbReference type="GO" id="GO:0004540">
    <property type="term" value="F:RNA nuclease activity"/>
    <property type="evidence" value="ECO:0007669"/>
    <property type="project" value="InterPro"/>
</dbReference>
<dbReference type="EMBL" id="ADZX01000652">
    <property type="protein sequence ID" value="EFK95801.1"/>
    <property type="molecule type" value="Genomic_DNA"/>
</dbReference>
<keyword evidence="3" id="KW-0540">Nuclease</keyword>
<evidence type="ECO:0000256" key="1">
    <source>
        <dbReference type="ARBA" id="ARBA00022553"/>
    </source>
</evidence>
<feature type="non-terminal residue" evidence="6">
    <location>
        <position position="60"/>
    </location>
</feature>
<dbReference type="InterPro" id="IPR008201">
    <property type="entry name" value="HepT-like"/>
</dbReference>
<proteinExistence type="predicted"/>
<dbReference type="Pfam" id="PF01934">
    <property type="entry name" value="HepT-like"/>
    <property type="match status" value="1"/>
</dbReference>
<dbReference type="PANTHER" id="PTHR34139">
    <property type="entry name" value="UPF0331 PROTEIN MJ0127"/>
    <property type="match status" value="1"/>
</dbReference>
<evidence type="ECO:0000256" key="5">
    <source>
        <dbReference type="ARBA" id="ARBA00022801"/>
    </source>
</evidence>
<gene>
    <name evidence="6" type="ORF">LDC_2193</name>
</gene>
<keyword evidence="1" id="KW-0597">Phosphoprotein</keyword>
<reference evidence="6" key="2">
    <citation type="journal article" date="2011" name="Microb. Ecol.">
        <title>Taxonomic and Functional Metagenomic Profiling of the Microbial Community in the Anoxic Sediment of a Sub-saline Shallow Lake (Laguna de Carrizo, Central Spain).</title>
        <authorList>
            <person name="Ferrer M."/>
            <person name="Guazzaroni M.E."/>
            <person name="Richter M."/>
            <person name="Garcia-Salamanca A."/>
            <person name="Yarza P."/>
            <person name="Suarez-Suarez A."/>
            <person name="Solano J."/>
            <person name="Alcaide M."/>
            <person name="van Dillewijn P."/>
            <person name="Molina-Henares M.A."/>
            <person name="Lopez-Cortes N."/>
            <person name="Al-Ramahi Y."/>
            <person name="Guerrero C."/>
            <person name="Acosta A."/>
            <person name="de Eugenio L.I."/>
            <person name="Martinez V."/>
            <person name="Marques S."/>
            <person name="Rojo F."/>
            <person name="Santero E."/>
            <person name="Genilloud O."/>
            <person name="Perez-Perez J."/>
            <person name="Rossello-Mora R."/>
            <person name="Ramos J.L."/>
        </authorList>
    </citation>
    <scope>NUCLEOTIDE SEQUENCE</scope>
</reference>
<comment type="caution">
    <text evidence="6">The sequence shown here is derived from an EMBL/GenBank/DDBJ whole genome shotgun (WGS) entry which is preliminary data.</text>
</comment>
<keyword evidence="4" id="KW-0547">Nucleotide-binding</keyword>
<dbReference type="PANTHER" id="PTHR34139:SF1">
    <property type="entry name" value="RNASE MJ1380-RELATED"/>
    <property type="match status" value="1"/>
</dbReference>
<evidence type="ECO:0008006" key="7">
    <source>
        <dbReference type="Google" id="ProtNLM"/>
    </source>
</evidence>
<dbReference type="GO" id="GO:0016787">
    <property type="term" value="F:hydrolase activity"/>
    <property type="evidence" value="ECO:0007669"/>
    <property type="project" value="UniProtKB-KW"/>
</dbReference>
<dbReference type="GO" id="GO:0000166">
    <property type="term" value="F:nucleotide binding"/>
    <property type="evidence" value="ECO:0007669"/>
    <property type="project" value="UniProtKB-KW"/>
</dbReference>
<protein>
    <recommendedName>
        <fullName evidence="7">Protein containing DUF86</fullName>
    </recommendedName>
</protein>
<evidence type="ECO:0000256" key="4">
    <source>
        <dbReference type="ARBA" id="ARBA00022741"/>
    </source>
</evidence>
<evidence type="ECO:0000256" key="3">
    <source>
        <dbReference type="ARBA" id="ARBA00022722"/>
    </source>
</evidence>
<keyword evidence="2" id="KW-1277">Toxin-antitoxin system</keyword>
<dbReference type="AlphaFoldDB" id="D9PKX2"/>
<organism evidence="6">
    <name type="scientific">sediment metagenome</name>
    <dbReference type="NCBI Taxonomy" id="749907"/>
    <lineage>
        <taxon>unclassified sequences</taxon>
        <taxon>metagenomes</taxon>
        <taxon>ecological metagenomes</taxon>
    </lineage>
</organism>
<dbReference type="GO" id="GO:0110001">
    <property type="term" value="C:toxin-antitoxin complex"/>
    <property type="evidence" value="ECO:0007669"/>
    <property type="project" value="InterPro"/>
</dbReference>